<evidence type="ECO:0000256" key="7">
    <source>
        <dbReference type="ARBA" id="ARBA00031011"/>
    </source>
</evidence>
<comment type="catalytic activity">
    <reaction evidence="10">
        <text>L-arginine + 2-oxoglutarate + O2 = guanidine + L-glutamate 5-semialdehyde + succinate + CO2</text>
        <dbReference type="Rhea" id="RHEA:31535"/>
        <dbReference type="ChEBI" id="CHEBI:15379"/>
        <dbReference type="ChEBI" id="CHEBI:16526"/>
        <dbReference type="ChEBI" id="CHEBI:16810"/>
        <dbReference type="ChEBI" id="CHEBI:30031"/>
        <dbReference type="ChEBI" id="CHEBI:30087"/>
        <dbReference type="ChEBI" id="CHEBI:32682"/>
        <dbReference type="ChEBI" id="CHEBI:58066"/>
        <dbReference type="EC" id="1.14.20.7"/>
    </reaction>
</comment>
<evidence type="ECO:0000256" key="11">
    <source>
        <dbReference type="RuleBase" id="RU003682"/>
    </source>
</evidence>
<comment type="similarity">
    <text evidence="11">Belongs to the iron/ascorbate-dependent oxidoreductase family.</text>
</comment>
<name>A0A347WF53_9PROT</name>
<keyword evidence="11 12" id="KW-0560">Oxidoreductase</keyword>
<evidence type="ECO:0000256" key="1">
    <source>
        <dbReference type="ARBA" id="ARBA00001954"/>
    </source>
</evidence>
<dbReference type="Pfam" id="PF14226">
    <property type="entry name" value="DIOX_N"/>
    <property type="match status" value="1"/>
</dbReference>
<gene>
    <name evidence="12" type="primary">efe</name>
    <name evidence="12" type="ORF">CD178_02749</name>
</gene>
<organism evidence="12 13">
    <name type="scientific">Komagataeibacter saccharivorans</name>
    <dbReference type="NCBI Taxonomy" id="265959"/>
    <lineage>
        <taxon>Bacteria</taxon>
        <taxon>Pseudomonadati</taxon>
        <taxon>Pseudomonadota</taxon>
        <taxon>Alphaproteobacteria</taxon>
        <taxon>Acetobacterales</taxon>
        <taxon>Acetobacteraceae</taxon>
        <taxon>Komagataeibacter</taxon>
    </lineage>
</organism>
<evidence type="ECO:0000256" key="8">
    <source>
        <dbReference type="ARBA" id="ARBA00031282"/>
    </source>
</evidence>
<dbReference type="InterPro" id="IPR026992">
    <property type="entry name" value="DIOX_N"/>
</dbReference>
<dbReference type="PANTHER" id="PTHR47990">
    <property type="entry name" value="2-OXOGLUTARATE (2OG) AND FE(II)-DEPENDENT OXYGENASE SUPERFAMILY PROTEIN-RELATED"/>
    <property type="match status" value="1"/>
</dbReference>
<comment type="cofactor">
    <cofactor evidence="1">
        <name>Fe(2+)</name>
        <dbReference type="ChEBI" id="CHEBI:29033"/>
    </cofactor>
</comment>
<dbReference type="Pfam" id="PF03171">
    <property type="entry name" value="2OG-FeII_Oxy"/>
    <property type="match status" value="1"/>
</dbReference>
<dbReference type="AlphaFoldDB" id="A0A347WF53"/>
<dbReference type="GO" id="GO:0102276">
    <property type="term" value="F:2-oxoglutarate oxygenase/decarboxylase (ethylene-forming) activity"/>
    <property type="evidence" value="ECO:0007669"/>
    <property type="project" value="UniProtKB-EC"/>
</dbReference>
<keyword evidence="13" id="KW-1185">Reference proteome</keyword>
<evidence type="ECO:0000256" key="4">
    <source>
        <dbReference type="ARBA" id="ARBA00012531"/>
    </source>
</evidence>
<dbReference type="RefSeq" id="WP_118963367.1">
    <property type="nucleotide sequence ID" value="NZ_CP023036.1"/>
</dbReference>
<dbReference type="GeneID" id="98312305"/>
<comment type="catalytic activity">
    <reaction evidence="9">
        <text>2-oxoglutarate + O2 + 2 H(+) = ethene + 3 CO2 + H2O</text>
        <dbReference type="Rhea" id="RHEA:31523"/>
        <dbReference type="ChEBI" id="CHEBI:15377"/>
        <dbReference type="ChEBI" id="CHEBI:15378"/>
        <dbReference type="ChEBI" id="CHEBI:15379"/>
        <dbReference type="ChEBI" id="CHEBI:16526"/>
        <dbReference type="ChEBI" id="CHEBI:16810"/>
        <dbReference type="ChEBI" id="CHEBI:18153"/>
        <dbReference type="EC" id="1.13.12.19"/>
    </reaction>
</comment>
<evidence type="ECO:0000256" key="9">
    <source>
        <dbReference type="ARBA" id="ARBA00047725"/>
    </source>
</evidence>
<sequence>MSEQSCAAAWQGLPVISVAGLRADDPARRQEVGATLHEACRDMGFFYCVDHGVPADLIAAVFEQSRQFFALPETSKEALNKNRSTCNRGYEPLRDQTLEPGTPPDLKEGFYIGPEKSLSDPAVVAGRFNQGPNQWPQDMPRFRAVMMEYSAAMTALGEQLMRGIALSLGLAEDYFATFCHDPLTTLRLLHYPPQPAKAPPGQKGAGAHTDFGGLTLLLQDDSGGLQVRAPDGNWLDATPIPGSFVVNLGDMISRWTNNRYRSTLHRVINTSGRERYSVPFFHTGNPDQVVECLPGCLAPGESPLWPPVTVEDHLRTMYDRTYGR</sequence>
<evidence type="ECO:0000256" key="5">
    <source>
        <dbReference type="ARBA" id="ARBA00019045"/>
    </source>
</evidence>
<protein>
    <recommendedName>
        <fullName evidence="5">2-oxoglutarate-dependent ethylene/succinate-forming enzyme</fullName>
        <ecNumber evidence="4">1.13.12.19</ecNumber>
        <ecNumber evidence="3">1.14.20.7</ecNumber>
    </recommendedName>
    <alternativeName>
        <fullName evidence="7">2-oxoglutarate dioxygenase (ethylene-forming)</fullName>
    </alternativeName>
    <alternativeName>
        <fullName evidence="8">2-oxoglutarate/L-arginine monooxygenase/decarboxylase (succinate-forming)</fullName>
    </alternativeName>
</protein>
<dbReference type="InterPro" id="IPR027443">
    <property type="entry name" value="IPNS-like_sf"/>
</dbReference>
<dbReference type="Gene3D" id="2.60.120.330">
    <property type="entry name" value="B-lactam Antibiotic, Isopenicillin N Synthase, Chain"/>
    <property type="match status" value="1"/>
</dbReference>
<evidence type="ECO:0000313" key="13">
    <source>
        <dbReference type="Proteomes" id="UP000264120"/>
    </source>
</evidence>
<accession>A0A347WF53</accession>
<keyword evidence="11" id="KW-0408">Iron</keyword>
<dbReference type="EMBL" id="CP023036">
    <property type="protein sequence ID" value="AXY23496.1"/>
    <property type="molecule type" value="Genomic_DNA"/>
</dbReference>
<dbReference type="KEGG" id="ksc:CD178_02749"/>
<dbReference type="GO" id="GO:0046872">
    <property type="term" value="F:metal ion binding"/>
    <property type="evidence" value="ECO:0007669"/>
    <property type="project" value="UniProtKB-KW"/>
</dbReference>
<comment type="pathway">
    <text evidence="2">Alkene biosynthesis; ethylene biosynthesis via 2-oxoglutarate.</text>
</comment>
<dbReference type="Proteomes" id="UP000264120">
    <property type="component" value="Chromosome"/>
</dbReference>
<dbReference type="InterPro" id="IPR050231">
    <property type="entry name" value="Iron_ascorbate_oxido_reductase"/>
</dbReference>
<dbReference type="PROSITE" id="PS51471">
    <property type="entry name" value="FE2OG_OXY"/>
    <property type="match status" value="1"/>
</dbReference>
<evidence type="ECO:0000256" key="10">
    <source>
        <dbReference type="ARBA" id="ARBA00049359"/>
    </source>
</evidence>
<evidence type="ECO:0000256" key="6">
    <source>
        <dbReference type="ARBA" id="ARBA00022666"/>
    </source>
</evidence>
<evidence type="ECO:0000256" key="3">
    <source>
        <dbReference type="ARBA" id="ARBA00012293"/>
    </source>
</evidence>
<dbReference type="SUPFAM" id="SSF51197">
    <property type="entry name" value="Clavaminate synthase-like"/>
    <property type="match status" value="1"/>
</dbReference>
<dbReference type="GO" id="GO:0009693">
    <property type="term" value="P:ethylene biosynthetic process"/>
    <property type="evidence" value="ECO:0007669"/>
    <property type="project" value="UniProtKB-KW"/>
</dbReference>
<reference evidence="12 13" key="1">
    <citation type="submission" date="2017-08" db="EMBL/GenBank/DDBJ databases">
        <title>Complete genome sequence of Gluconacetobacter saccharivorans CV1 isolated from Fermented Vinegar.</title>
        <authorList>
            <person name="Kim S.-Y."/>
        </authorList>
    </citation>
    <scope>NUCLEOTIDE SEQUENCE [LARGE SCALE GENOMIC DNA]</scope>
    <source>
        <strain evidence="12 13">CV1</strain>
    </source>
</reference>
<dbReference type="EC" id="1.13.12.19" evidence="4"/>
<dbReference type="InterPro" id="IPR044861">
    <property type="entry name" value="IPNS-like_FE2OG_OXY"/>
</dbReference>
<dbReference type="InterPro" id="IPR005123">
    <property type="entry name" value="Oxoglu/Fe-dep_dioxygenase_dom"/>
</dbReference>
<dbReference type="PRINTS" id="PR00682">
    <property type="entry name" value="IPNSYNTHASE"/>
</dbReference>
<keyword evidence="6" id="KW-0266">Ethylene biosynthesis</keyword>
<keyword evidence="11" id="KW-0479">Metal-binding</keyword>
<evidence type="ECO:0000256" key="2">
    <source>
        <dbReference type="ARBA" id="ARBA00004767"/>
    </source>
</evidence>
<proteinExistence type="inferred from homology"/>
<dbReference type="OrthoDB" id="21825at2"/>
<evidence type="ECO:0000313" key="12">
    <source>
        <dbReference type="EMBL" id="AXY23496.1"/>
    </source>
</evidence>
<dbReference type="EC" id="1.14.20.7" evidence="3"/>